<comment type="subcellular location">
    <subcellularLocation>
        <location evidence="2">Cell membrane</location>
    </subcellularLocation>
</comment>
<dbReference type="SMART" id="SM00388">
    <property type="entry name" value="HisKA"/>
    <property type="match status" value="1"/>
</dbReference>
<evidence type="ECO:0000256" key="1">
    <source>
        <dbReference type="ARBA" id="ARBA00000085"/>
    </source>
</evidence>
<keyword evidence="6" id="KW-0418">Kinase</keyword>
<dbReference type="InterPro" id="IPR036890">
    <property type="entry name" value="HATPase_C_sf"/>
</dbReference>
<dbReference type="CDD" id="cd00075">
    <property type="entry name" value="HATPase"/>
    <property type="match status" value="1"/>
</dbReference>
<dbReference type="PANTHER" id="PTHR43711">
    <property type="entry name" value="TWO-COMPONENT HISTIDINE KINASE"/>
    <property type="match status" value="1"/>
</dbReference>
<proteinExistence type="predicted"/>
<dbReference type="SUPFAM" id="SSF55785">
    <property type="entry name" value="PYP-like sensor domain (PAS domain)"/>
    <property type="match status" value="1"/>
</dbReference>
<dbReference type="SMART" id="SM00387">
    <property type="entry name" value="HATPase_c"/>
    <property type="match status" value="1"/>
</dbReference>
<keyword evidence="9" id="KW-0067">ATP-binding</keyword>
<dbReference type="InterPro" id="IPR003661">
    <property type="entry name" value="HisK_dim/P_dom"/>
</dbReference>
<sequence length="376" mass="41156">MTTEITRLEDSRPAEPRIGDCRCGCDLDALPDGVVVIDADCRVQSLNTRAAGLLGADAETLAGTDARQAVPLQDLEGRSWWTCTDPFGGLPTRTRITETLLVLPGGHEVFLTASLVRHVPRGPVQQVIITLRDAKARRRAEQKTSALISTVAHELRSPLTSVKGFTSTLLRRWDRFSDDQKRLMLETIEADTDRITRLVAELLDVSRIDSGRLELRRQPVDLPRLLDRHVDGLVAAGHPQDRFAIRVHGTLPEVWADPDRIEQVMANLVENAVRHGAGTVTVDLQPGAEAGDEPDEERPELVVAVSDEGDGIPEENYPMVFTRFWHSTRRGGTGLGLYVVRGLVEAHGGRITVGRAPSGGALFRFTLPAGAPEHVV</sequence>
<dbReference type="InterPro" id="IPR035965">
    <property type="entry name" value="PAS-like_dom_sf"/>
</dbReference>
<evidence type="ECO:0000256" key="6">
    <source>
        <dbReference type="ARBA" id="ARBA00022777"/>
    </source>
</evidence>
<dbReference type="InterPro" id="IPR013656">
    <property type="entry name" value="PAS_4"/>
</dbReference>
<evidence type="ECO:0000256" key="5">
    <source>
        <dbReference type="ARBA" id="ARBA00022679"/>
    </source>
</evidence>
<keyword evidence="7" id="KW-0902">Two-component regulatory system</keyword>
<evidence type="ECO:0000256" key="7">
    <source>
        <dbReference type="ARBA" id="ARBA00023012"/>
    </source>
</evidence>
<evidence type="ECO:0000256" key="2">
    <source>
        <dbReference type="ARBA" id="ARBA00004236"/>
    </source>
</evidence>
<dbReference type="InterPro" id="IPR004358">
    <property type="entry name" value="Sig_transdc_His_kin-like_C"/>
</dbReference>
<gene>
    <name evidence="9" type="ORF">MHL29_15055</name>
</gene>
<dbReference type="EC" id="2.7.13.3" evidence="3"/>
<keyword evidence="10" id="KW-1185">Reference proteome</keyword>
<dbReference type="InterPro" id="IPR050736">
    <property type="entry name" value="Sensor_HK_Regulatory"/>
</dbReference>
<dbReference type="Pfam" id="PF08448">
    <property type="entry name" value="PAS_4"/>
    <property type="match status" value="1"/>
</dbReference>
<evidence type="ECO:0000313" key="9">
    <source>
        <dbReference type="EMBL" id="MCG7323200.1"/>
    </source>
</evidence>
<dbReference type="PANTHER" id="PTHR43711:SF1">
    <property type="entry name" value="HISTIDINE KINASE 1"/>
    <property type="match status" value="1"/>
</dbReference>
<evidence type="ECO:0000313" key="10">
    <source>
        <dbReference type="Proteomes" id="UP001521931"/>
    </source>
</evidence>
<dbReference type="EMBL" id="JAKRCV010000063">
    <property type="protein sequence ID" value="MCG7323200.1"/>
    <property type="molecule type" value="Genomic_DNA"/>
</dbReference>
<evidence type="ECO:0000256" key="3">
    <source>
        <dbReference type="ARBA" id="ARBA00012438"/>
    </source>
</evidence>
<comment type="catalytic activity">
    <reaction evidence="1">
        <text>ATP + protein L-histidine = ADP + protein N-phospho-L-histidine.</text>
        <dbReference type="EC" id="2.7.13.3"/>
    </reaction>
</comment>
<accession>A0ABS9Q5T3</accession>
<dbReference type="CDD" id="cd00082">
    <property type="entry name" value="HisKA"/>
    <property type="match status" value="1"/>
</dbReference>
<evidence type="ECO:0000256" key="4">
    <source>
        <dbReference type="ARBA" id="ARBA00022553"/>
    </source>
</evidence>
<dbReference type="InterPro" id="IPR003594">
    <property type="entry name" value="HATPase_dom"/>
</dbReference>
<name>A0ABS9Q5T3_9MICO</name>
<dbReference type="PRINTS" id="PR00344">
    <property type="entry name" value="BCTRLSENSOR"/>
</dbReference>
<keyword evidence="5" id="KW-0808">Transferase</keyword>
<evidence type="ECO:0000259" key="8">
    <source>
        <dbReference type="PROSITE" id="PS50109"/>
    </source>
</evidence>
<organism evidence="9 10">
    <name type="scientific">Arsenicicoccus bolidensis</name>
    <dbReference type="NCBI Taxonomy" id="229480"/>
    <lineage>
        <taxon>Bacteria</taxon>
        <taxon>Bacillati</taxon>
        <taxon>Actinomycetota</taxon>
        <taxon>Actinomycetes</taxon>
        <taxon>Micrococcales</taxon>
        <taxon>Intrasporangiaceae</taxon>
        <taxon>Arsenicicoccus</taxon>
    </lineage>
</organism>
<keyword evidence="9" id="KW-0547">Nucleotide-binding</keyword>
<dbReference type="Proteomes" id="UP001521931">
    <property type="component" value="Unassembled WGS sequence"/>
</dbReference>
<feature type="domain" description="Histidine kinase" evidence="8">
    <location>
        <begin position="150"/>
        <end position="371"/>
    </location>
</feature>
<dbReference type="Gene3D" id="3.30.450.20">
    <property type="entry name" value="PAS domain"/>
    <property type="match status" value="1"/>
</dbReference>
<dbReference type="Pfam" id="PF02518">
    <property type="entry name" value="HATPase_c"/>
    <property type="match status" value="1"/>
</dbReference>
<dbReference type="RefSeq" id="WP_239265826.1">
    <property type="nucleotide sequence ID" value="NZ_DAMDMH010000041.1"/>
</dbReference>
<dbReference type="Pfam" id="PF00512">
    <property type="entry name" value="HisKA"/>
    <property type="match status" value="1"/>
</dbReference>
<dbReference type="Gene3D" id="1.10.287.130">
    <property type="match status" value="1"/>
</dbReference>
<reference evidence="9 10" key="1">
    <citation type="submission" date="2022-02" db="EMBL/GenBank/DDBJ databases">
        <title>Uncovering new skin microbiome diversity through culturing and metagenomics.</title>
        <authorList>
            <person name="Conlan S."/>
            <person name="Deming C."/>
            <person name="Nisc Comparative Sequencing Program N."/>
            <person name="Segre J.A."/>
        </authorList>
    </citation>
    <scope>NUCLEOTIDE SEQUENCE [LARGE SCALE GENOMIC DNA]</scope>
    <source>
        <strain evidence="9 10">ACRQZ</strain>
    </source>
</reference>
<dbReference type="InterPro" id="IPR036097">
    <property type="entry name" value="HisK_dim/P_sf"/>
</dbReference>
<dbReference type="PROSITE" id="PS50109">
    <property type="entry name" value="HIS_KIN"/>
    <property type="match status" value="1"/>
</dbReference>
<dbReference type="InterPro" id="IPR005467">
    <property type="entry name" value="His_kinase_dom"/>
</dbReference>
<dbReference type="SUPFAM" id="SSF55874">
    <property type="entry name" value="ATPase domain of HSP90 chaperone/DNA topoisomerase II/histidine kinase"/>
    <property type="match status" value="1"/>
</dbReference>
<protein>
    <recommendedName>
        <fullName evidence="3">histidine kinase</fullName>
        <ecNumber evidence="3">2.7.13.3</ecNumber>
    </recommendedName>
</protein>
<comment type="caution">
    <text evidence="9">The sequence shown here is derived from an EMBL/GenBank/DDBJ whole genome shotgun (WGS) entry which is preliminary data.</text>
</comment>
<dbReference type="GO" id="GO:0005524">
    <property type="term" value="F:ATP binding"/>
    <property type="evidence" value="ECO:0007669"/>
    <property type="project" value="UniProtKB-KW"/>
</dbReference>
<dbReference type="SUPFAM" id="SSF47384">
    <property type="entry name" value="Homodimeric domain of signal transducing histidine kinase"/>
    <property type="match status" value="1"/>
</dbReference>
<keyword evidence="4" id="KW-0597">Phosphoprotein</keyword>
<dbReference type="Gene3D" id="3.30.565.10">
    <property type="entry name" value="Histidine kinase-like ATPase, C-terminal domain"/>
    <property type="match status" value="1"/>
</dbReference>